<dbReference type="InterPro" id="IPR013087">
    <property type="entry name" value="Znf_C2H2_type"/>
</dbReference>
<accession>G4V8N2</accession>
<evidence type="ECO:0000256" key="5">
    <source>
        <dbReference type="ARBA" id="ARBA00022833"/>
    </source>
</evidence>
<dbReference type="InterPro" id="IPR003604">
    <property type="entry name" value="Matrin/U1-like-C_Znf_C2H2"/>
</dbReference>
<dbReference type="InterPro" id="IPR022755">
    <property type="entry name" value="Znf_C2H2_jaz"/>
</dbReference>
<keyword evidence="2" id="KW-0479">Metal-binding</keyword>
<evidence type="ECO:0000256" key="3">
    <source>
        <dbReference type="ARBA" id="ARBA00022737"/>
    </source>
</evidence>
<dbReference type="PROSITE" id="PS00028">
    <property type="entry name" value="ZINC_FINGER_C2H2_1"/>
    <property type="match status" value="2"/>
</dbReference>
<dbReference type="Gene3D" id="3.30.160.60">
    <property type="entry name" value="Classic Zinc Finger"/>
    <property type="match status" value="3"/>
</dbReference>
<evidence type="ECO:0000256" key="4">
    <source>
        <dbReference type="ARBA" id="ARBA00022771"/>
    </source>
</evidence>
<dbReference type="WBParaSite" id="Smp_328240.1">
    <property type="protein sequence ID" value="Smp_328240.1"/>
    <property type="gene ID" value="Smp_328240"/>
</dbReference>
<dbReference type="STRING" id="6183.G4V8N2"/>
<dbReference type="InParanoid" id="G4V8N2"/>
<dbReference type="GO" id="GO:0005634">
    <property type="term" value="C:nucleus"/>
    <property type="evidence" value="ECO:0007669"/>
    <property type="project" value="UniProtKB-SubCell"/>
</dbReference>
<dbReference type="SMART" id="SM00355">
    <property type="entry name" value="ZnF_C2H2"/>
    <property type="match status" value="3"/>
</dbReference>
<dbReference type="Pfam" id="PF12874">
    <property type="entry name" value="zf-met"/>
    <property type="match status" value="2"/>
</dbReference>
<evidence type="ECO:0000259" key="8">
    <source>
        <dbReference type="PROSITE" id="PS00028"/>
    </source>
</evidence>
<name>G4V8N2_SCHMA</name>
<dbReference type="GO" id="GO:0008270">
    <property type="term" value="F:zinc ion binding"/>
    <property type="evidence" value="ECO:0007669"/>
    <property type="project" value="UniProtKB-KW"/>
</dbReference>
<evidence type="ECO:0000256" key="6">
    <source>
        <dbReference type="ARBA" id="ARBA00023242"/>
    </source>
</evidence>
<evidence type="ECO:0000256" key="1">
    <source>
        <dbReference type="ARBA" id="ARBA00004123"/>
    </source>
</evidence>
<keyword evidence="3" id="KW-0677">Repeat</keyword>
<protein>
    <submittedName>
        <fullName evidence="10">C2H2-type domain-containing protein</fullName>
    </submittedName>
</protein>
<proteinExistence type="predicted"/>
<reference evidence="10" key="2">
    <citation type="submission" date="2019-11" db="UniProtKB">
        <authorList>
            <consortium name="WormBaseParasite"/>
        </authorList>
    </citation>
    <scope>IDENTIFICATION</scope>
    <source>
        <strain evidence="10">Puerto Rican</strain>
    </source>
</reference>
<dbReference type="AlphaFoldDB" id="G4V8N2"/>
<feature type="transmembrane region" description="Helical" evidence="7">
    <location>
        <begin position="300"/>
        <end position="327"/>
    </location>
</feature>
<dbReference type="KEGG" id="smm:Smp_172800"/>
<dbReference type="SUPFAM" id="SSF57667">
    <property type="entry name" value="beta-beta-alpha zinc fingers"/>
    <property type="match status" value="3"/>
</dbReference>
<comment type="subcellular location">
    <subcellularLocation>
        <location evidence="1">Nucleus</location>
    </subcellularLocation>
</comment>
<keyword evidence="7" id="KW-0472">Membrane</keyword>
<keyword evidence="7" id="KW-0812">Transmembrane</keyword>
<organism evidence="9 10">
    <name type="scientific">Schistosoma mansoni</name>
    <name type="common">Blood fluke</name>
    <dbReference type="NCBI Taxonomy" id="6183"/>
    <lineage>
        <taxon>Eukaryota</taxon>
        <taxon>Metazoa</taxon>
        <taxon>Spiralia</taxon>
        <taxon>Lophotrochozoa</taxon>
        <taxon>Platyhelminthes</taxon>
        <taxon>Trematoda</taxon>
        <taxon>Digenea</taxon>
        <taxon>Strigeidida</taxon>
        <taxon>Schistosomatoidea</taxon>
        <taxon>Schistosomatidae</taxon>
        <taxon>Schistosoma</taxon>
    </lineage>
</organism>
<dbReference type="GO" id="GO:0003676">
    <property type="term" value="F:nucleic acid binding"/>
    <property type="evidence" value="ECO:0007669"/>
    <property type="project" value="InterPro"/>
</dbReference>
<dbReference type="CTD" id="8354240"/>
<dbReference type="GeneID" id="8354240"/>
<dbReference type="PANTHER" id="PTHR46144:SF6">
    <property type="entry name" value="C2H2-TYPE DOMAIN-CONTAINING PROTEIN"/>
    <property type="match status" value="1"/>
</dbReference>
<dbReference type="PhylomeDB" id="G4V8N2"/>
<keyword evidence="6" id="KW-0539">Nucleus</keyword>
<dbReference type="SMART" id="SM00451">
    <property type="entry name" value="ZnF_U1"/>
    <property type="match status" value="3"/>
</dbReference>
<dbReference type="OrthoDB" id="434647at2759"/>
<dbReference type="Pfam" id="PF12171">
    <property type="entry name" value="zf-C2H2_jaz"/>
    <property type="match status" value="1"/>
</dbReference>
<reference evidence="9" key="1">
    <citation type="journal article" date="2012" name="PLoS Negl. Trop. Dis.">
        <title>A systematically improved high quality genome and transcriptome of the human blood fluke Schistosoma mansoni.</title>
        <authorList>
            <person name="Protasio A.V."/>
            <person name="Tsai I.J."/>
            <person name="Babbage A."/>
            <person name="Nichol S."/>
            <person name="Hunt M."/>
            <person name="Aslett M.A."/>
            <person name="De Silva N."/>
            <person name="Velarde G.S."/>
            <person name="Anderson T.J."/>
            <person name="Clark R.C."/>
            <person name="Davidson C."/>
            <person name="Dillon G.P."/>
            <person name="Holroyd N.E."/>
            <person name="LoVerde P.T."/>
            <person name="Lloyd C."/>
            <person name="McQuillan J."/>
            <person name="Oliveira G."/>
            <person name="Otto T.D."/>
            <person name="Parker-Manuel S.J."/>
            <person name="Quail M.A."/>
            <person name="Wilson R.A."/>
            <person name="Zerlotini A."/>
            <person name="Dunne D.W."/>
            <person name="Berriman M."/>
        </authorList>
    </citation>
    <scope>NUCLEOTIDE SEQUENCE [LARGE SCALE GENOMIC DNA]</scope>
    <source>
        <strain evidence="9">Puerto Rican</strain>
    </source>
</reference>
<dbReference type="RefSeq" id="XP_018648004.1">
    <property type="nucleotide sequence ID" value="XM_018793498.1"/>
</dbReference>
<evidence type="ECO:0000313" key="10">
    <source>
        <dbReference type="WBParaSite" id="Smp_328240.1"/>
    </source>
</evidence>
<dbReference type="InterPro" id="IPR036236">
    <property type="entry name" value="Znf_C2H2_sf"/>
</dbReference>
<evidence type="ECO:0000256" key="2">
    <source>
        <dbReference type="ARBA" id="ARBA00022723"/>
    </source>
</evidence>
<evidence type="ECO:0000313" key="9">
    <source>
        <dbReference type="Proteomes" id="UP000008854"/>
    </source>
</evidence>
<dbReference type="Proteomes" id="UP000008854">
    <property type="component" value="Unassembled WGS sequence"/>
</dbReference>
<keyword evidence="7" id="KW-1133">Transmembrane helix</keyword>
<feature type="domain" description="C2H2-type" evidence="8">
    <location>
        <begin position="141"/>
        <end position="163"/>
    </location>
</feature>
<keyword evidence="5" id="KW-0862">Zinc</keyword>
<keyword evidence="9" id="KW-1185">Reference proteome</keyword>
<keyword evidence="4" id="KW-0863">Zinc-finger</keyword>
<sequence length="346" mass="39310">MTQRITSCTVPEVPERICTSSMDALQISPFTDTLSNKIADICRIEHTQFGEVYICSVCNVKCTGKAPFSQHISGSHHRKNCNANTYFCNECNTSLNSSEQYALHCSGSKHMRNTISSDNSIPEQLGVEQQFNKSNNVPYFCIPCGLSCSSKEQLDSHFLGKKHKKQCKKYKPFVSDQLSGYVSNEQSDQPIGQPDFFSPIPTLFNTASENSTNFWFPKMVPCIKNIIELESKLTLTNKFPPFLASVTPCSYQERTDLKSDLSLNQKDNRDSSEPRQFCRHGECILIRSLQVRKNSNLCYNFIYCGTFIISMSILSGVFDYCLHYSIVTRAWYRRAPRNILYSLAII</sequence>
<dbReference type="InterPro" id="IPR051868">
    <property type="entry name" value="ZN346_ZMAT4"/>
</dbReference>
<dbReference type="PANTHER" id="PTHR46144">
    <property type="entry name" value="ZINC FINGER PROTEIN 385B-LIKE"/>
    <property type="match status" value="1"/>
</dbReference>
<feature type="domain" description="C2H2-type" evidence="8">
    <location>
        <begin position="88"/>
        <end position="110"/>
    </location>
</feature>
<evidence type="ECO:0000256" key="7">
    <source>
        <dbReference type="SAM" id="Phobius"/>
    </source>
</evidence>